<evidence type="ECO:0000256" key="4">
    <source>
        <dbReference type="ARBA" id="ARBA00022833"/>
    </source>
</evidence>
<gene>
    <name evidence="11" type="ORF">E3N88_22177</name>
</gene>
<evidence type="ECO:0000256" key="3">
    <source>
        <dbReference type="ARBA" id="ARBA00022771"/>
    </source>
</evidence>
<keyword evidence="6" id="KW-0804">Transcription</keyword>
<dbReference type="AlphaFoldDB" id="A0A5N6N9M5"/>
<proteinExistence type="predicted"/>
<evidence type="ECO:0000256" key="7">
    <source>
        <dbReference type="ARBA" id="ARBA00023242"/>
    </source>
</evidence>
<dbReference type="PANTHER" id="PTHR45801:SF117">
    <property type="entry name" value="OS07G0417400 PROTEIN"/>
    <property type="match status" value="1"/>
</dbReference>
<dbReference type="Gene3D" id="3.30.160.60">
    <property type="entry name" value="Classic Zinc Finger"/>
    <property type="match status" value="1"/>
</dbReference>
<feature type="compositionally biased region" description="Polar residues" evidence="9">
    <location>
        <begin position="13"/>
        <end position="35"/>
    </location>
</feature>
<dbReference type="PROSITE" id="PS00028">
    <property type="entry name" value="ZINC_FINGER_C2H2_1"/>
    <property type="match status" value="1"/>
</dbReference>
<dbReference type="PANTHER" id="PTHR45801">
    <property type="entry name" value="OS07G0101800 PROTEIN"/>
    <property type="match status" value="1"/>
</dbReference>
<dbReference type="PROSITE" id="PS50157">
    <property type="entry name" value="ZINC_FINGER_C2H2_2"/>
    <property type="match status" value="1"/>
</dbReference>
<evidence type="ECO:0000256" key="2">
    <source>
        <dbReference type="ARBA" id="ARBA00022723"/>
    </source>
</evidence>
<feature type="compositionally biased region" description="Acidic residues" evidence="9">
    <location>
        <begin position="1"/>
        <end position="12"/>
    </location>
</feature>
<dbReference type="InterPro" id="IPR052426">
    <property type="entry name" value="Plant_dev_regulator"/>
</dbReference>
<comment type="subcellular location">
    <subcellularLocation>
        <location evidence="1">Nucleus</location>
    </subcellularLocation>
</comment>
<dbReference type="OrthoDB" id="780709at2759"/>
<keyword evidence="5" id="KW-0805">Transcription regulation</keyword>
<keyword evidence="3 8" id="KW-0863">Zinc-finger</keyword>
<evidence type="ECO:0000256" key="1">
    <source>
        <dbReference type="ARBA" id="ARBA00004123"/>
    </source>
</evidence>
<comment type="caution">
    <text evidence="11">The sequence shown here is derived from an EMBL/GenBank/DDBJ whole genome shotgun (WGS) entry which is preliminary data.</text>
</comment>
<sequence length="144" mass="15834">MEPDDPIPESSDEATTTVEENSTDQTGGAGSGSRSYECNFCKRGFTNAQALGGHMNIHRNHKPNHKEPSPPPNTATSNPSLQGKNKPLHIFSEGLFEYSKHIHEEGDMIMVDHRPSSVPDVDLELRLGLARSSGNKITSTRMFF</sequence>
<feature type="region of interest" description="Disordered" evidence="9">
    <location>
        <begin position="52"/>
        <end position="86"/>
    </location>
</feature>
<protein>
    <recommendedName>
        <fullName evidence="10">C2H2-type domain-containing protein</fullName>
    </recommendedName>
</protein>
<evidence type="ECO:0000313" key="12">
    <source>
        <dbReference type="Proteomes" id="UP000326396"/>
    </source>
</evidence>
<dbReference type="InterPro" id="IPR036236">
    <property type="entry name" value="Znf_C2H2_sf"/>
</dbReference>
<evidence type="ECO:0000313" key="11">
    <source>
        <dbReference type="EMBL" id="KAD4584576.1"/>
    </source>
</evidence>
<dbReference type="GO" id="GO:0005634">
    <property type="term" value="C:nucleus"/>
    <property type="evidence" value="ECO:0007669"/>
    <property type="project" value="UniProtKB-SubCell"/>
</dbReference>
<keyword evidence="7" id="KW-0539">Nucleus</keyword>
<feature type="region of interest" description="Disordered" evidence="9">
    <location>
        <begin position="1"/>
        <end position="35"/>
    </location>
</feature>
<evidence type="ECO:0000259" key="10">
    <source>
        <dbReference type="PROSITE" id="PS50157"/>
    </source>
</evidence>
<feature type="domain" description="C2H2-type" evidence="10">
    <location>
        <begin position="36"/>
        <end position="63"/>
    </location>
</feature>
<evidence type="ECO:0000256" key="5">
    <source>
        <dbReference type="ARBA" id="ARBA00023015"/>
    </source>
</evidence>
<evidence type="ECO:0000256" key="9">
    <source>
        <dbReference type="SAM" id="MobiDB-lite"/>
    </source>
</evidence>
<name>A0A5N6N9M5_9ASTR</name>
<accession>A0A5N6N9M5</accession>
<dbReference type="GO" id="GO:0008270">
    <property type="term" value="F:zinc ion binding"/>
    <property type="evidence" value="ECO:0007669"/>
    <property type="project" value="UniProtKB-KW"/>
</dbReference>
<dbReference type="InterPro" id="IPR013087">
    <property type="entry name" value="Znf_C2H2_type"/>
</dbReference>
<organism evidence="11 12">
    <name type="scientific">Mikania micrantha</name>
    <name type="common">bitter vine</name>
    <dbReference type="NCBI Taxonomy" id="192012"/>
    <lineage>
        <taxon>Eukaryota</taxon>
        <taxon>Viridiplantae</taxon>
        <taxon>Streptophyta</taxon>
        <taxon>Embryophyta</taxon>
        <taxon>Tracheophyta</taxon>
        <taxon>Spermatophyta</taxon>
        <taxon>Magnoliopsida</taxon>
        <taxon>eudicotyledons</taxon>
        <taxon>Gunneridae</taxon>
        <taxon>Pentapetalae</taxon>
        <taxon>asterids</taxon>
        <taxon>campanulids</taxon>
        <taxon>Asterales</taxon>
        <taxon>Asteraceae</taxon>
        <taxon>Asteroideae</taxon>
        <taxon>Heliantheae alliance</taxon>
        <taxon>Eupatorieae</taxon>
        <taxon>Mikania</taxon>
    </lineage>
</organism>
<dbReference type="Proteomes" id="UP000326396">
    <property type="component" value="Linkage Group LG2"/>
</dbReference>
<keyword evidence="12" id="KW-1185">Reference proteome</keyword>
<dbReference type="SUPFAM" id="SSF57667">
    <property type="entry name" value="beta-beta-alpha zinc fingers"/>
    <property type="match status" value="1"/>
</dbReference>
<evidence type="ECO:0000256" key="8">
    <source>
        <dbReference type="PROSITE-ProRule" id="PRU00042"/>
    </source>
</evidence>
<keyword evidence="2" id="KW-0479">Metal-binding</keyword>
<keyword evidence="4" id="KW-0862">Zinc</keyword>
<evidence type="ECO:0000256" key="6">
    <source>
        <dbReference type="ARBA" id="ARBA00023163"/>
    </source>
</evidence>
<reference evidence="11 12" key="1">
    <citation type="submission" date="2019-05" db="EMBL/GenBank/DDBJ databases">
        <title>Mikania micrantha, genome provides insights into the molecular mechanism of rapid growth.</title>
        <authorList>
            <person name="Liu B."/>
        </authorList>
    </citation>
    <scope>NUCLEOTIDE SEQUENCE [LARGE SCALE GENOMIC DNA]</scope>
    <source>
        <strain evidence="11">NLD-2019</strain>
        <tissue evidence="11">Leaf</tissue>
    </source>
</reference>
<dbReference type="EMBL" id="SZYD01000012">
    <property type="protein sequence ID" value="KAD4584576.1"/>
    <property type="molecule type" value="Genomic_DNA"/>
</dbReference>